<dbReference type="GO" id="GO:0005315">
    <property type="term" value="F:phosphate transmembrane transporter activity"/>
    <property type="evidence" value="ECO:0007669"/>
    <property type="project" value="InterPro"/>
</dbReference>
<reference evidence="7 8" key="1">
    <citation type="submission" date="2016-10" db="EMBL/GenBank/DDBJ databases">
        <authorList>
            <person name="de Groot N.N."/>
        </authorList>
    </citation>
    <scope>NUCLEOTIDE SEQUENCE [LARGE SCALE GENOMIC DNA]</scope>
    <source>
        <strain evidence="7 8">DSM 7343</strain>
    </source>
</reference>
<dbReference type="AlphaFoldDB" id="A0A1H4CLY6"/>
<evidence type="ECO:0000313" key="7">
    <source>
        <dbReference type="EMBL" id="SEA61471.1"/>
    </source>
</evidence>
<keyword evidence="2" id="KW-0813">Transport</keyword>
<accession>A0A1H4CLY6</accession>
<organism evidence="7 8">
    <name type="scientific">Desulfuromusa kysingii</name>
    <dbReference type="NCBI Taxonomy" id="37625"/>
    <lineage>
        <taxon>Bacteria</taxon>
        <taxon>Pseudomonadati</taxon>
        <taxon>Thermodesulfobacteriota</taxon>
        <taxon>Desulfuromonadia</taxon>
        <taxon>Desulfuromonadales</taxon>
        <taxon>Geopsychrobacteraceae</taxon>
        <taxon>Desulfuromusa</taxon>
    </lineage>
</organism>
<dbReference type="PANTHER" id="PTHR11101">
    <property type="entry name" value="PHOSPHATE TRANSPORTER"/>
    <property type="match status" value="1"/>
</dbReference>
<feature type="transmembrane region" description="Helical" evidence="6">
    <location>
        <begin position="313"/>
        <end position="337"/>
    </location>
</feature>
<dbReference type="RefSeq" id="WP_092349415.1">
    <property type="nucleotide sequence ID" value="NZ_FNQN01000008.1"/>
</dbReference>
<dbReference type="Proteomes" id="UP000199409">
    <property type="component" value="Unassembled WGS sequence"/>
</dbReference>
<evidence type="ECO:0000256" key="4">
    <source>
        <dbReference type="ARBA" id="ARBA00022989"/>
    </source>
</evidence>
<feature type="transmembrane region" description="Helical" evidence="6">
    <location>
        <begin position="33"/>
        <end position="53"/>
    </location>
</feature>
<evidence type="ECO:0000256" key="5">
    <source>
        <dbReference type="ARBA" id="ARBA00023136"/>
    </source>
</evidence>
<dbReference type="Pfam" id="PF01384">
    <property type="entry name" value="PHO4"/>
    <property type="match status" value="1"/>
</dbReference>
<evidence type="ECO:0000313" key="8">
    <source>
        <dbReference type="Proteomes" id="UP000199409"/>
    </source>
</evidence>
<comment type="subcellular location">
    <subcellularLocation>
        <location evidence="1">Membrane</location>
        <topology evidence="1">Multi-pass membrane protein</topology>
    </subcellularLocation>
</comment>
<evidence type="ECO:0000256" key="3">
    <source>
        <dbReference type="ARBA" id="ARBA00022692"/>
    </source>
</evidence>
<feature type="transmembrane region" description="Helical" evidence="6">
    <location>
        <begin position="65"/>
        <end position="88"/>
    </location>
</feature>
<dbReference type="OrthoDB" id="9779554at2"/>
<keyword evidence="8" id="KW-1185">Reference proteome</keyword>
<feature type="transmembrane region" description="Helical" evidence="6">
    <location>
        <begin position="283"/>
        <end position="301"/>
    </location>
</feature>
<evidence type="ECO:0000256" key="6">
    <source>
        <dbReference type="SAM" id="Phobius"/>
    </source>
</evidence>
<feature type="transmembrane region" description="Helical" evidence="6">
    <location>
        <begin position="241"/>
        <end position="263"/>
    </location>
</feature>
<keyword evidence="3 6" id="KW-0812">Transmembrane</keyword>
<protein>
    <submittedName>
        <fullName evidence="7">Inorganic phosphate transporter, PiT family</fullName>
    </submittedName>
</protein>
<evidence type="ECO:0000256" key="1">
    <source>
        <dbReference type="ARBA" id="ARBA00004141"/>
    </source>
</evidence>
<dbReference type="InterPro" id="IPR001204">
    <property type="entry name" value="Phos_transporter"/>
</dbReference>
<evidence type="ECO:0000256" key="2">
    <source>
        <dbReference type="ARBA" id="ARBA00022448"/>
    </source>
</evidence>
<feature type="transmembrane region" description="Helical" evidence="6">
    <location>
        <begin position="125"/>
        <end position="151"/>
    </location>
</feature>
<feature type="transmembrane region" description="Helical" evidence="6">
    <location>
        <begin position="211"/>
        <end position="229"/>
    </location>
</feature>
<dbReference type="PANTHER" id="PTHR11101:SF80">
    <property type="entry name" value="PHOSPHATE TRANSPORTER"/>
    <property type="match status" value="1"/>
</dbReference>
<proteinExistence type="predicted"/>
<feature type="transmembrane region" description="Helical" evidence="6">
    <location>
        <begin position="163"/>
        <end position="191"/>
    </location>
</feature>
<gene>
    <name evidence="7" type="ORF">SAMN05660420_02619</name>
</gene>
<dbReference type="STRING" id="37625.SAMN05660420_02619"/>
<dbReference type="GO" id="GO:0035435">
    <property type="term" value="P:phosphate ion transmembrane transport"/>
    <property type="evidence" value="ECO:0007669"/>
    <property type="project" value="TreeGrafter"/>
</dbReference>
<dbReference type="GO" id="GO:0016020">
    <property type="term" value="C:membrane"/>
    <property type="evidence" value="ECO:0007669"/>
    <property type="project" value="UniProtKB-SubCell"/>
</dbReference>
<keyword evidence="4 6" id="KW-1133">Transmembrane helix</keyword>
<dbReference type="EMBL" id="FNQN01000008">
    <property type="protein sequence ID" value="SEA61471.1"/>
    <property type="molecule type" value="Genomic_DNA"/>
</dbReference>
<name>A0A1H4CLY6_9BACT</name>
<sequence length="348" mass="36909">MFLFFLSSGIFLGWSLGANDASNVFGTAVGSRMLQFRTAAILSCIFIVLGAVISGAGATQTLGQLGAVNAVAGAFVVAFAAATSVYLMTLARYPVSTSQAIVGAIVGWNIFSGAPTDSDALSKIVMTWVACPILSGIVAVLSYKIVTFFILRWKIHMFKLDELTRYGLLLMGAFGAFALGANNIANVVGVFLPVSPFTEIRLFGGLSVNPAQQLFFLGSVAIAIGVVTYSRRVMDTVGSGIFKLSPVMALVAVWAHSLVLFLFASQRLEHLLLHLGLPTLPLVPVSSSQAIVGAVVGMGLLKGGHNIRWRTVGGIAGSWVTTPIFSCLICFICLFIMQNVFQQIVYLP</sequence>
<keyword evidence="5 6" id="KW-0472">Membrane</keyword>